<accession>A0A1S3J3N5</accession>
<sequence length="810" mass="90670">MVFTVNWDSVDLIVEQLHLEKWAVKNVITMLDEDNTIPFIARYRKEQTNNMSVDKLREILALHQDLKTLISKINNVCKSIEKLGKMNPQLQAAFQNAQSAEEVDHLYAPYKPGSKRSLAERARELGLEPLAMKVLQSPNTVDLNMFVKAGQEGLSSVSEVEEGTKHIIADVIAKNKETMDKMRDLCQHAYITLESTMSKSLTKKTKSKETTSTAAGSEKNIVEKKNEKTSKQDKKADAQKYEQYFDFKVPVKYAKPHQVLAMNRGEHQKILSVKVNIPEQVKQSFCQYCQRRWIPPQASAHLRKLISDAIEDAYTRLISPLMCRHYRSELTKMAEKASVEVFASNLKRLLLMPPVRNRVVLGVDPGFKNGCKLAVISQTGQILETGVSYLHVGRAAEKEREKIKEICLKYRCETVAIGNGTACRETEAAFSDMIQKRYFAPLSVMYCIVNEDGASIYSVSKEAEQEMPKLDPNERSAVSIARRLQDPLVELVKIEPKHIGVGMYQHDVADSQLKSSLDGVLEECVSFVGIDLNICTESLLKRVSGMSALKAKKVIEYREKNGPYVNRQQLLGVKGLGPKSFEQCAGFVRITPNVIGATNTNHVQEPKDEVVSNIAKGTKRKAVSKTSTSKRQKMDENLSPNWLDMTWIHPESYDVTNRLLKKIGITANEIGHPSMQRAVDNFISTSSLDSVAKDLNIGAPTLDLILNGLKQPLGQDIRDDYEKPLFKKGLTSINDLKSGTFLTGCVQNTTHFGAFVDIGVGKSGLIHVSKMRPQNMKGKQTLELGDKVEVKVVSVDVNRGRIGLELIKLY</sequence>
<dbReference type="InterPro" id="IPR055179">
    <property type="entry name" value="Tex-like_central_region"/>
</dbReference>
<dbReference type="PANTHER" id="PTHR10724:SF10">
    <property type="entry name" value="S1 RNA-BINDING DOMAIN-CONTAINING PROTEIN 1"/>
    <property type="match status" value="1"/>
</dbReference>
<dbReference type="Pfam" id="PF16921">
    <property type="entry name" value="Tex_YqgF"/>
    <property type="match status" value="1"/>
</dbReference>
<dbReference type="SMART" id="SM00732">
    <property type="entry name" value="YqgFc"/>
    <property type="match status" value="1"/>
</dbReference>
<dbReference type="PROSITE" id="PS50126">
    <property type="entry name" value="S1"/>
    <property type="match status" value="1"/>
</dbReference>
<dbReference type="STRING" id="7574.A0A1S3J3N5"/>
<dbReference type="InterPro" id="IPR003029">
    <property type="entry name" value="S1_domain"/>
</dbReference>
<dbReference type="Gene3D" id="1.10.150.310">
    <property type="entry name" value="Tex RuvX-like domain-like"/>
    <property type="match status" value="1"/>
</dbReference>
<dbReference type="PANTHER" id="PTHR10724">
    <property type="entry name" value="30S RIBOSOMAL PROTEIN S1"/>
    <property type="match status" value="1"/>
</dbReference>
<dbReference type="Gene3D" id="3.30.420.140">
    <property type="entry name" value="YqgF/RNase H-like domain"/>
    <property type="match status" value="1"/>
</dbReference>
<dbReference type="GO" id="GO:0006139">
    <property type="term" value="P:nucleobase-containing compound metabolic process"/>
    <property type="evidence" value="ECO:0007669"/>
    <property type="project" value="InterPro"/>
</dbReference>
<dbReference type="InterPro" id="IPR032639">
    <property type="entry name" value="Tex_YqgF"/>
</dbReference>
<dbReference type="Pfam" id="PF09371">
    <property type="entry name" value="Tex_N"/>
    <property type="match status" value="1"/>
</dbReference>
<evidence type="ECO:0000256" key="1">
    <source>
        <dbReference type="SAM" id="MobiDB-lite"/>
    </source>
</evidence>
<dbReference type="RefSeq" id="XP_013404872.2">
    <property type="nucleotide sequence ID" value="XM_013549418.2"/>
</dbReference>
<dbReference type="InterPro" id="IPR006641">
    <property type="entry name" value="YqgF/RNaseH-like_dom"/>
</dbReference>
<dbReference type="Pfam" id="PF12836">
    <property type="entry name" value="HHH_3"/>
    <property type="match status" value="1"/>
</dbReference>
<protein>
    <submittedName>
        <fullName evidence="4 5">S1 RNA-binding domain-containing protein 1 isoform X1</fullName>
    </submittedName>
    <submittedName>
        <fullName evidence="6">S1 RNA-binding domain-containing protein 1 isoform X2</fullName>
    </submittedName>
</protein>
<dbReference type="SUPFAM" id="SSF47781">
    <property type="entry name" value="RuvA domain 2-like"/>
    <property type="match status" value="2"/>
</dbReference>
<dbReference type="InterPro" id="IPR012340">
    <property type="entry name" value="NA-bd_OB-fold"/>
</dbReference>
<dbReference type="Pfam" id="PF00575">
    <property type="entry name" value="S1"/>
    <property type="match status" value="1"/>
</dbReference>
<dbReference type="FunFam" id="3.30.420.140:FF:000001">
    <property type="entry name" value="RNA-binding transcriptional accessory protein"/>
    <property type="match status" value="1"/>
</dbReference>
<evidence type="ECO:0000259" key="2">
    <source>
        <dbReference type="PROSITE" id="PS50126"/>
    </source>
</evidence>
<dbReference type="FunFam" id="2.40.50.140:FF:000146">
    <property type="entry name" value="S1 RNA-binding domain-containing protein 1"/>
    <property type="match status" value="1"/>
</dbReference>
<dbReference type="Gene3D" id="1.10.10.650">
    <property type="entry name" value="RuvA domain 2-like"/>
    <property type="match status" value="1"/>
</dbReference>
<dbReference type="SUPFAM" id="SSF53098">
    <property type="entry name" value="Ribonuclease H-like"/>
    <property type="match status" value="1"/>
</dbReference>
<dbReference type="FunFam" id="1.10.10.650:FF:000001">
    <property type="entry name" value="S1 RNA-binding domain 1"/>
    <property type="match status" value="1"/>
</dbReference>
<dbReference type="InterPro" id="IPR023323">
    <property type="entry name" value="Tex-like_dom_sf"/>
</dbReference>
<dbReference type="RefSeq" id="XP_013414293.1">
    <property type="nucleotide sequence ID" value="XM_013558839.2"/>
</dbReference>
<feature type="domain" description="S1 motif" evidence="2">
    <location>
        <begin position="739"/>
        <end position="807"/>
    </location>
</feature>
<dbReference type="InterPro" id="IPR037027">
    <property type="entry name" value="YqgF/RNaseH-like_dom_sf"/>
</dbReference>
<evidence type="ECO:0000313" key="6">
    <source>
        <dbReference type="RefSeq" id="XP_013414293.1"/>
    </source>
</evidence>
<dbReference type="SUPFAM" id="SSF50249">
    <property type="entry name" value="Nucleic acid-binding proteins"/>
    <property type="match status" value="1"/>
</dbReference>
<dbReference type="InterPro" id="IPR012337">
    <property type="entry name" value="RNaseH-like_sf"/>
</dbReference>
<accession>A0A1S3JVA5</accession>
<keyword evidence="3" id="KW-1185">Reference proteome</keyword>
<feature type="compositionally biased region" description="Basic and acidic residues" evidence="1">
    <location>
        <begin position="220"/>
        <end position="235"/>
    </location>
</feature>
<dbReference type="GO" id="GO:0003735">
    <property type="term" value="F:structural constituent of ribosome"/>
    <property type="evidence" value="ECO:0007669"/>
    <property type="project" value="TreeGrafter"/>
</dbReference>
<dbReference type="Gene3D" id="1.10.3500.10">
    <property type="entry name" value="Tex N-terminal region-like"/>
    <property type="match status" value="1"/>
</dbReference>
<organism evidence="3 5">
    <name type="scientific">Lingula anatina</name>
    <name type="common">Brachiopod</name>
    <name type="synonym">Lingula unguis</name>
    <dbReference type="NCBI Taxonomy" id="7574"/>
    <lineage>
        <taxon>Eukaryota</taxon>
        <taxon>Metazoa</taxon>
        <taxon>Spiralia</taxon>
        <taxon>Lophotrochozoa</taxon>
        <taxon>Brachiopoda</taxon>
        <taxon>Linguliformea</taxon>
        <taxon>Lingulata</taxon>
        <taxon>Lingulida</taxon>
        <taxon>Linguloidea</taxon>
        <taxon>Lingulidae</taxon>
        <taxon>Lingula</taxon>
    </lineage>
</organism>
<gene>
    <name evidence="4 5 6" type="primary">LOC106169804</name>
</gene>
<dbReference type="GO" id="GO:0006412">
    <property type="term" value="P:translation"/>
    <property type="evidence" value="ECO:0007669"/>
    <property type="project" value="TreeGrafter"/>
</dbReference>
<dbReference type="InterPro" id="IPR041692">
    <property type="entry name" value="HHH_9"/>
</dbReference>
<name>A0A1S3J3N5_LINAN</name>
<dbReference type="Proteomes" id="UP000085678">
    <property type="component" value="Unplaced"/>
</dbReference>
<reference evidence="4 5" key="1">
    <citation type="submission" date="2025-04" db="UniProtKB">
        <authorList>
            <consortium name="RefSeq"/>
        </authorList>
    </citation>
    <scope>IDENTIFICATION</scope>
    <source>
        <tissue evidence="4 5">Gonads</tissue>
    </source>
</reference>
<dbReference type="Pfam" id="PF17674">
    <property type="entry name" value="HHH_9"/>
    <property type="match status" value="1"/>
</dbReference>
<dbReference type="InterPro" id="IPR010994">
    <property type="entry name" value="RuvA_2-like"/>
</dbReference>
<dbReference type="AlphaFoldDB" id="A0A1S3J3N5"/>
<dbReference type="OrthoDB" id="995477at2759"/>
<evidence type="ECO:0000313" key="3">
    <source>
        <dbReference type="Proteomes" id="UP000085678"/>
    </source>
</evidence>
<dbReference type="SUPFAM" id="SSF158832">
    <property type="entry name" value="Tex N-terminal region-like"/>
    <property type="match status" value="1"/>
</dbReference>
<dbReference type="Pfam" id="PF22706">
    <property type="entry name" value="Tex_central_region"/>
    <property type="match status" value="1"/>
</dbReference>
<dbReference type="InterPro" id="IPR023319">
    <property type="entry name" value="Tex-like_HTH_dom_sf"/>
</dbReference>
<dbReference type="RefSeq" id="XP_013404873.2">
    <property type="nucleotide sequence ID" value="XM_013549419.2"/>
</dbReference>
<dbReference type="GeneID" id="106169804"/>
<feature type="region of interest" description="Disordered" evidence="1">
    <location>
        <begin position="200"/>
        <end position="235"/>
    </location>
</feature>
<dbReference type="InterPro" id="IPR050437">
    <property type="entry name" value="Ribos_protein_bS1-like"/>
</dbReference>
<proteinExistence type="predicted"/>
<dbReference type="KEGG" id="lak:106169804"/>
<dbReference type="GO" id="GO:0003729">
    <property type="term" value="F:mRNA binding"/>
    <property type="evidence" value="ECO:0007669"/>
    <property type="project" value="TreeGrafter"/>
</dbReference>
<evidence type="ECO:0000313" key="5">
    <source>
        <dbReference type="RefSeq" id="XP_013404873.2"/>
    </source>
</evidence>
<evidence type="ECO:0000313" key="4">
    <source>
        <dbReference type="RefSeq" id="XP_013404872.2"/>
    </source>
</evidence>
<dbReference type="Gene3D" id="2.40.50.140">
    <property type="entry name" value="Nucleic acid-binding proteins"/>
    <property type="match status" value="1"/>
</dbReference>
<dbReference type="SMART" id="SM00316">
    <property type="entry name" value="S1"/>
    <property type="match status" value="1"/>
</dbReference>
<dbReference type="InterPro" id="IPR018974">
    <property type="entry name" value="Tex-like_N"/>
</dbReference>